<dbReference type="STRING" id="4081.A0A3Q7FJ27"/>
<dbReference type="GO" id="GO:0061630">
    <property type="term" value="F:ubiquitin protein ligase activity"/>
    <property type="evidence" value="ECO:0007669"/>
    <property type="project" value="UniProtKB-EC"/>
</dbReference>
<protein>
    <recommendedName>
        <fullName evidence="25">Phenylalanine ammonia-lyase</fullName>
    </recommendedName>
</protein>
<evidence type="ECO:0008006" key="25">
    <source>
        <dbReference type="Google" id="ProtNLM"/>
    </source>
</evidence>
<dbReference type="Gramene" id="Solyc03g042560.2.1">
    <property type="protein sequence ID" value="Solyc03g042560.2.1"/>
    <property type="gene ID" value="Solyc03g042560.2"/>
</dbReference>
<dbReference type="UniPathway" id="UPA00143"/>
<keyword evidence="14" id="KW-0862">Zinc</keyword>
<dbReference type="InterPro" id="IPR001841">
    <property type="entry name" value="Znf_RING"/>
</dbReference>
<dbReference type="NCBIfam" id="TIGR01226">
    <property type="entry name" value="phe_am_lyase"/>
    <property type="match status" value="1"/>
</dbReference>
<dbReference type="GO" id="GO:0016841">
    <property type="term" value="F:ammonia-lyase activity"/>
    <property type="evidence" value="ECO:0000318"/>
    <property type="project" value="GO_Central"/>
</dbReference>
<keyword evidence="24" id="KW-1185">Reference proteome</keyword>
<comment type="subunit">
    <text evidence="8">Homotetramer.</text>
</comment>
<dbReference type="FunFam" id="1.10.274.20:FF:000001">
    <property type="entry name" value="Phenylalanine ammonia-lyase"/>
    <property type="match status" value="1"/>
</dbReference>
<dbReference type="InterPro" id="IPR008948">
    <property type="entry name" value="L-Aspartase-like"/>
</dbReference>
<comment type="pathway">
    <text evidence="5">Phenylpropanoid metabolism; trans-cinnamate biosynthesis; trans-cinnamate from L-phenylalanine: step 1/1.</text>
</comment>
<evidence type="ECO:0000259" key="22">
    <source>
        <dbReference type="PROSITE" id="PS51081"/>
    </source>
</evidence>
<keyword evidence="13" id="KW-0833">Ubl conjugation pathway</keyword>
<dbReference type="GO" id="GO:0006559">
    <property type="term" value="P:L-phenylalanine catabolic process"/>
    <property type="evidence" value="ECO:0007669"/>
    <property type="project" value="UniProtKB-KW"/>
</dbReference>
<evidence type="ECO:0000259" key="21">
    <source>
        <dbReference type="PROSITE" id="PS50089"/>
    </source>
</evidence>
<dbReference type="CDD" id="cd16571">
    <property type="entry name" value="RING-HC_SIAHs"/>
    <property type="match status" value="1"/>
</dbReference>
<comment type="similarity">
    <text evidence="7">Belongs to the SINA (Seven in absentia) family.</text>
</comment>
<dbReference type="GO" id="GO:0005737">
    <property type="term" value="C:cytoplasm"/>
    <property type="evidence" value="ECO:0007669"/>
    <property type="project" value="UniProtKB-SubCell"/>
</dbReference>
<keyword evidence="15" id="KW-0587">Phenylpropanoid metabolism</keyword>
<dbReference type="Proteomes" id="UP000004994">
    <property type="component" value="Chromosome 3"/>
</dbReference>
<accession>A0A3Q7FJ27</accession>
<evidence type="ECO:0000256" key="20">
    <source>
        <dbReference type="SAM" id="MobiDB-lite"/>
    </source>
</evidence>
<dbReference type="PROSITE" id="PS50089">
    <property type="entry name" value="ZF_RING_2"/>
    <property type="match status" value="1"/>
</dbReference>
<dbReference type="SUPFAM" id="SSF49599">
    <property type="entry name" value="TRAF domain-like"/>
    <property type="match status" value="1"/>
</dbReference>
<keyword evidence="10" id="KW-0808">Transferase</keyword>
<dbReference type="Pfam" id="PF21362">
    <property type="entry name" value="Sina_RING"/>
    <property type="match status" value="1"/>
</dbReference>
<proteinExistence type="inferred from homology"/>
<dbReference type="GO" id="GO:0008270">
    <property type="term" value="F:zinc ion binding"/>
    <property type="evidence" value="ECO:0007669"/>
    <property type="project" value="UniProtKB-KW"/>
</dbReference>
<organism evidence="23">
    <name type="scientific">Solanum lycopersicum</name>
    <name type="common">Tomato</name>
    <name type="synonym">Lycopersicon esculentum</name>
    <dbReference type="NCBI Taxonomy" id="4081"/>
    <lineage>
        <taxon>Eukaryota</taxon>
        <taxon>Viridiplantae</taxon>
        <taxon>Streptophyta</taxon>
        <taxon>Embryophyta</taxon>
        <taxon>Tracheophyta</taxon>
        <taxon>Spermatophyta</taxon>
        <taxon>Magnoliopsida</taxon>
        <taxon>eudicotyledons</taxon>
        <taxon>Gunneridae</taxon>
        <taxon>Pentapetalae</taxon>
        <taxon>asterids</taxon>
        <taxon>lamiids</taxon>
        <taxon>Solanales</taxon>
        <taxon>Solanaceae</taxon>
        <taxon>Solanoideae</taxon>
        <taxon>Solaneae</taxon>
        <taxon>Solanum</taxon>
        <taxon>Solanum subgen. Lycopersicon</taxon>
    </lineage>
</organism>
<keyword evidence="9" id="KW-0963">Cytoplasm</keyword>
<evidence type="ECO:0000256" key="6">
    <source>
        <dbReference type="ARBA" id="ARBA00007238"/>
    </source>
</evidence>
<evidence type="ECO:0000256" key="12">
    <source>
        <dbReference type="ARBA" id="ARBA00022771"/>
    </source>
</evidence>
<evidence type="ECO:0000256" key="14">
    <source>
        <dbReference type="ARBA" id="ARBA00022833"/>
    </source>
</evidence>
<evidence type="ECO:0000256" key="10">
    <source>
        <dbReference type="ARBA" id="ARBA00022679"/>
    </source>
</evidence>
<feature type="domain" description="SIAH-type" evidence="22">
    <location>
        <begin position="148"/>
        <end position="206"/>
    </location>
</feature>
<reference evidence="23" key="2">
    <citation type="submission" date="2019-01" db="UniProtKB">
        <authorList>
            <consortium name="EnsemblPlants"/>
        </authorList>
    </citation>
    <scope>IDENTIFICATION</scope>
    <source>
        <strain evidence="23">cv. Heinz 1706</strain>
    </source>
</reference>
<dbReference type="Gene3D" id="3.30.40.10">
    <property type="entry name" value="Zinc/RING finger domain, C3HC4 (zinc finger)"/>
    <property type="match status" value="1"/>
</dbReference>
<dbReference type="CDD" id="cd00332">
    <property type="entry name" value="PAL-HAL"/>
    <property type="match status" value="1"/>
</dbReference>
<feature type="region of interest" description="Disordered" evidence="20">
    <location>
        <begin position="1"/>
        <end position="25"/>
    </location>
</feature>
<dbReference type="InterPro" id="IPR001106">
    <property type="entry name" value="Aromatic_Lyase"/>
</dbReference>
<dbReference type="Pfam" id="PF00221">
    <property type="entry name" value="Lyase_aromatic"/>
    <property type="match status" value="1"/>
</dbReference>
<evidence type="ECO:0000256" key="9">
    <source>
        <dbReference type="ARBA" id="ARBA00022490"/>
    </source>
</evidence>
<comment type="pathway">
    <text evidence="4">Protein modification; protein ubiquitination.</text>
</comment>
<evidence type="ECO:0000256" key="18">
    <source>
        <dbReference type="PROSITE-ProRule" id="PRU00455"/>
    </source>
</evidence>
<feature type="domain" description="RING-type" evidence="21">
    <location>
        <begin position="95"/>
        <end position="130"/>
    </location>
</feature>
<dbReference type="InterPro" id="IPR049548">
    <property type="entry name" value="Sina-like_RING"/>
</dbReference>
<evidence type="ECO:0000256" key="15">
    <source>
        <dbReference type="ARBA" id="ARBA00023051"/>
    </source>
</evidence>
<evidence type="ECO:0000256" key="5">
    <source>
        <dbReference type="ARBA" id="ARBA00005138"/>
    </source>
</evidence>
<dbReference type="InterPro" id="IPR005922">
    <property type="entry name" value="Phe_NH3-lyase"/>
</dbReference>
<evidence type="ECO:0000256" key="16">
    <source>
        <dbReference type="ARBA" id="ARBA00023232"/>
    </source>
</evidence>
<dbReference type="InterPro" id="IPR013083">
    <property type="entry name" value="Znf_RING/FYVE/PHD"/>
</dbReference>
<dbReference type="GO" id="GO:0009800">
    <property type="term" value="P:cinnamic acid biosynthetic process"/>
    <property type="evidence" value="ECO:0007669"/>
    <property type="project" value="UniProtKB-UniPathway"/>
</dbReference>
<dbReference type="PROSITE" id="PS51081">
    <property type="entry name" value="ZF_SIAH"/>
    <property type="match status" value="1"/>
</dbReference>
<dbReference type="PANTHER" id="PTHR10362">
    <property type="entry name" value="HISTIDINE AMMONIA-LYASE"/>
    <property type="match status" value="1"/>
</dbReference>
<dbReference type="AlphaFoldDB" id="A0A3Q7FJ27"/>
<dbReference type="InterPro" id="IPR024083">
    <property type="entry name" value="Fumarase/histidase_N"/>
</dbReference>
<evidence type="ECO:0000256" key="2">
    <source>
        <dbReference type="ARBA" id="ARBA00002235"/>
    </source>
</evidence>
<keyword evidence="12 18" id="KW-0863">Zinc-finger</keyword>
<evidence type="ECO:0000256" key="1">
    <source>
        <dbReference type="ARBA" id="ARBA00000900"/>
    </source>
</evidence>
<evidence type="ECO:0000256" key="13">
    <source>
        <dbReference type="ARBA" id="ARBA00022786"/>
    </source>
</evidence>
<reference evidence="23" key="1">
    <citation type="journal article" date="2012" name="Nature">
        <title>The tomato genome sequence provides insights into fleshy fruit evolution.</title>
        <authorList>
            <consortium name="Tomato Genome Consortium"/>
        </authorList>
    </citation>
    <scope>NUCLEOTIDE SEQUENCE [LARGE SCALE GENOMIC DNA]</scope>
    <source>
        <strain evidence="23">cv. Heinz 1706</strain>
    </source>
</reference>
<dbReference type="EnsemblPlants" id="Solyc03g042560.2.1">
    <property type="protein sequence ID" value="Solyc03g042560.2.1"/>
    <property type="gene ID" value="Solyc03g042560.2"/>
</dbReference>
<dbReference type="Gene3D" id="1.10.274.20">
    <property type="entry name" value="Phenylalanine ammonia-lyase 1, domain 3"/>
    <property type="match status" value="1"/>
</dbReference>
<evidence type="ECO:0000256" key="17">
    <source>
        <dbReference type="ARBA" id="ARBA00023239"/>
    </source>
</evidence>
<evidence type="ECO:0000313" key="24">
    <source>
        <dbReference type="Proteomes" id="UP000004994"/>
    </source>
</evidence>
<sequence>MARFSVGRDEHDNDEGGPCNSSTSVCKRRRTTAGTFSRGVGNFRSSGDRRVPVRESDVLRENTSISGESMYQNFEDSIINRSIFMTLLDLDVLDCPICFEHLCVPVFQCGNGHIACAPCCIKIANKCPSCCLPIGYNRCRAMENVLESLKVSCVNNRYGCKEILNFSKKTDHENACIYVPCFCPSHGCDFIGTSAKVYAHFSEKHASSAEHISFNAVHPIYIEKDQRYIILQMRTEGILFIVNHASDRVGSSINIICVGQARQKRRFSYKLVVTDGESSFKLESVAESVPNWSEDSPMKKFLVVPKDVVNSSARLKPNSKAVRPNGEKLNAEEAFCVAGISSGFFELQPKEGLALVNGTAVGSAMASIVLFESNILAVMSEVLSAIFAEVMNGKPEFTDYLTHKLKHHPGQIEAAAIMEHILDGSSYVKVAQKLHEMDPLKKPKKDRYALRTSPQWLGPQIEVIRAATKMIEREINSVNDNPLIGVSRNKALHGGNFQGTPIGVSMDNTRLALASIGKLMFAQFLELVNDYYNNGLPSNLTVGSNPSLDYGFKGAEIAMASYCSELQFLANPVTNHVQSAEQHNQDVNSLGLISARKTAEAVDILKIMSSTYLVALCQAIDLRHLEENLKSVVKNTVSQVAKRTLTMGANGELHPARFSEKELLRVVDREYLFAYVDDPCSSNYPLMQKLRQVLVDQAMKNGESEKNVNSSIFQKIGAFEDELIAVLPKEVESVRAVVESGNPLIRNRITECRSYPLYRLVREELGTELLTGEKVRSPGEEIDKVFTAMCNGQIIDPLLECLKRWNGAPLPIC</sequence>
<dbReference type="Gene3D" id="1.20.200.10">
    <property type="entry name" value="Fumarase/aspartase (Central domain)"/>
    <property type="match status" value="1"/>
</dbReference>
<comment type="function">
    <text evidence="2">This is a key enzyme of plant metabolism catalyzing the first reaction in the biosynthesis from L-phenylalanine of a wide variety of natural products based on the phenylpropane skeleton.</text>
</comment>
<evidence type="ECO:0000256" key="7">
    <source>
        <dbReference type="ARBA" id="ARBA00009119"/>
    </source>
</evidence>
<dbReference type="UniPathway" id="UPA00713">
    <property type="reaction ID" value="UER00725"/>
</dbReference>
<dbReference type="Gene3D" id="1.10.275.10">
    <property type="entry name" value="Fumarase/aspartase (N-terminal domain)"/>
    <property type="match status" value="1"/>
</dbReference>
<dbReference type="FunFam" id="1.20.200.10:FF:000009">
    <property type="entry name" value="Phenylalanine ammonia-lyase"/>
    <property type="match status" value="1"/>
</dbReference>
<evidence type="ECO:0000256" key="4">
    <source>
        <dbReference type="ARBA" id="ARBA00004906"/>
    </source>
</evidence>
<name>A0A3Q7FJ27_SOLLC</name>
<evidence type="ECO:0000256" key="3">
    <source>
        <dbReference type="ARBA" id="ARBA00004496"/>
    </source>
</evidence>
<evidence type="ECO:0000256" key="11">
    <source>
        <dbReference type="ARBA" id="ARBA00022723"/>
    </source>
</evidence>
<dbReference type="GO" id="GO:0016567">
    <property type="term" value="P:protein ubiquitination"/>
    <property type="evidence" value="ECO:0007669"/>
    <property type="project" value="UniProtKB-UniPathway"/>
</dbReference>
<comment type="subcellular location">
    <subcellularLocation>
        <location evidence="3">Cytoplasm</location>
    </subcellularLocation>
</comment>
<feature type="compositionally biased region" description="Basic and acidic residues" evidence="20">
    <location>
        <begin position="1"/>
        <end position="11"/>
    </location>
</feature>
<dbReference type="InParanoid" id="A0A3Q7FJ27"/>
<evidence type="ECO:0000256" key="19">
    <source>
        <dbReference type="RuleBase" id="RU003954"/>
    </source>
</evidence>
<keyword evidence="16" id="KW-0585">Phenylalanine catabolism</keyword>
<comment type="similarity">
    <text evidence="6 19">Belongs to the PAL/histidase family.</text>
</comment>
<keyword evidence="17 19" id="KW-0456">Lyase</keyword>
<keyword evidence="11" id="KW-0479">Metal-binding</keyword>
<comment type="catalytic activity">
    <reaction evidence="1">
        <text>S-ubiquitinyl-[E2 ubiquitin-conjugating enzyme]-L-cysteine + [acceptor protein]-L-lysine = [E2 ubiquitin-conjugating enzyme]-L-cysteine + N(6)-ubiquitinyl-[acceptor protein]-L-lysine.</text>
        <dbReference type="EC" id="2.3.2.27"/>
    </reaction>
</comment>
<evidence type="ECO:0000256" key="8">
    <source>
        <dbReference type="ARBA" id="ARBA00011881"/>
    </source>
</evidence>
<evidence type="ECO:0000313" key="23">
    <source>
        <dbReference type="EnsemblPlants" id="Solyc03g042560.2.1"/>
    </source>
</evidence>
<dbReference type="Pfam" id="PF21361">
    <property type="entry name" value="Sina_ZnF"/>
    <property type="match status" value="1"/>
</dbReference>
<dbReference type="InterPro" id="IPR023144">
    <property type="entry name" value="Phe_NH3-lyase_shielding_dom_sf"/>
</dbReference>
<dbReference type="SUPFAM" id="SSF48557">
    <property type="entry name" value="L-aspartase-like"/>
    <property type="match status" value="1"/>
</dbReference>
<dbReference type="InterPro" id="IPR013010">
    <property type="entry name" value="Znf_SIAH"/>
</dbReference>